<feature type="domain" description="DUF4057" evidence="2">
    <location>
        <begin position="3"/>
        <end position="289"/>
    </location>
</feature>
<evidence type="ECO:0000313" key="3">
    <source>
        <dbReference type="EMBL" id="KAF3322999.1"/>
    </source>
</evidence>
<dbReference type="Proteomes" id="UP000623129">
    <property type="component" value="Unassembled WGS sequence"/>
</dbReference>
<name>A0A833QPT4_9POAL</name>
<feature type="region of interest" description="Disordered" evidence="1">
    <location>
        <begin position="168"/>
        <end position="210"/>
    </location>
</feature>
<accession>A0A833QPT4</accession>
<reference evidence="3" key="1">
    <citation type="submission" date="2020-01" db="EMBL/GenBank/DDBJ databases">
        <title>Genome sequence of Kobresia littledalei, the first chromosome-level genome in the family Cyperaceae.</title>
        <authorList>
            <person name="Qu G."/>
        </authorList>
    </citation>
    <scope>NUCLEOTIDE SEQUENCE</scope>
    <source>
        <strain evidence="3">C.B.Clarke</strain>
        <tissue evidence="3">Leaf</tissue>
    </source>
</reference>
<dbReference type="PANTHER" id="PTHR31132">
    <property type="entry name" value="N-LYSINE METHYLTRANSFERASE"/>
    <property type="match status" value="1"/>
</dbReference>
<organism evidence="3 4">
    <name type="scientific">Carex littledalei</name>
    <dbReference type="NCBI Taxonomy" id="544730"/>
    <lineage>
        <taxon>Eukaryota</taxon>
        <taxon>Viridiplantae</taxon>
        <taxon>Streptophyta</taxon>
        <taxon>Embryophyta</taxon>
        <taxon>Tracheophyta</taxon>
        <taxon>Spermatophyta</taxon>
        <taxon>Magnoliopsida</taxon>
        <taxon>Liliopsida</taxon>
        <taxon>Poales</taxon>
        <taxon>Cyperaceae</taxon>
        <taxon>Cyperoideae</taxon>
        <taxon>Cariceae</taxon>
        <taxon>Carex</taxon>
        <taxon>Carex subgen. Euthyceras</taxon>
    </lineage>
</organism>
<evidence type="ECO:0000259" key="2">
    <source>
        <dbReference type="Pfam" id="PF13266"/>
    </source>
</evidence>
<dbReference type="Pfam" id="PF13266">
    <property type="entry name" value="DUF4057"/>
    <property type="match status" value="1"/>
</dbReference>
<sequence>MDRSTPVRKSHTNTADLLTWQEVPPSEADQTTPLNRRPHQPSEAIRKVVFGGQVTEEEAESLNKRKACSAPKWKEMTGSGIFAPGSEEALEAEAAAVTPVRTASRAYQQTLSGISQISFSAEEDNVSPKKPISVAEVAKQKELSGTLLSEAELEASMKRQVSEAKRKEITGHDIFAPPDELRPRNIDQGPTTPRGLHSTSSGGAGSFLFGEESDSTLKTAKKIPTRKVNDLTGNDIFKGDTTPGTAEKSLSNAKLKEMTGSDIFADGKAGTRQYLGGARKPPGGESSIALV</sequence>
<dbReference type="OrthoDB" id="1868458at2759"/>
<dbReference type="InterPro" id="IPR025131">
    <property type="entry name" value="DUF4057"/>
</dbReference>
<evidence type="ECO:0000256" key="1">
    <source>
        <dbReference type="SAM" id="MobiDB-lite"/>
    </source>
</evidence>
<protein>
    <recommendedName>
        <fullName evidence="2">DUF4057 domain-containing protein</fullName>
    </recommendedName>
</protein>
<feature type="region of interest" description="Disordered" evidence="1">
    <location>
        <begin position="1"/>
        <end position="44"/>
    </location>
</feature>
<feature type="region of interest" description="Disordered" evidence="1">
    <location>
        <begin position="272"/>
        <end position="291"/>
    </location>
</feature>
<dbReference type="PANTHER" id="PTHR31132:SF13">
    <property type="entry name" value="N-LYSINE METHYLTRANSFERASE"/>
    <property type="match status" value="1"/>
</dbReference>
<dbReference type="EMBL" id="SWLB01000024">
    <property type="protein sequence ID" value="KAF3322999.1"/>
    <property type="molecule type" value="Genomic_DNA"/>
</dbReference>
<evidence type="ECO:0000313" key="4">
    <source>
        <dbReference type="Proteomes" id="UP000623129"/>
    </source>
</evidence>
<keyword evidence="4" id="KW-1185">Reference proteome</keyword>
<feature type="compositionally biased region" description="Basic residues" evidence="1">
    <location>
        <begin position="1"/>
        <end position="11"/>
    </location>
</feature>
<proteinExistence type="predicted"/>
<gene>
    <name evidence="3" type="ORF">FCM35_KLT12988</name>
</gene>
<dbReference type="AlphaFoldDB" id="A0A833QPT4"/>
<comment type="caution">
    <text evidence="3">The sequence shown here is derived from an EMBL/GenBank/DDBJ whole genome shotgun (WGS) entry which is preliminary data.</text>
</comment>